<dbReference type="Pfam" id="PF02557">
    <property type="entry name" value="VanY"/>
    <property type="match status" value="1"/>
</dbReference>
<dbReference type="PROSITE" id="PS51782">
    <property type="entry name" value="LYSM"/>
    <property type="match status" value="2"/>
</dbReference>
<accession>A0ABS2MZ52</accession>
<name>A0ABS2MZ52_9BACI</name>
<feature type="domain" description="LysM" evidence="1">
    <location>
        <begin position="43"/>
        <end position="86"/>
    </location>
</feature>
<dbReference type="Proteomes" id="UP001296943">
    <property type="component" value="Unassembled WGS sequence"/>
</dbReference>
<dbReference type="InterPro" id="IPR052179">
    <property type="entry name" value="DD-CPase-like"/>
</dbReference>
<proteinExistence type="predicted"/>
<dbReference type="InterPro" id="IPR036779">
    <property type="entry name" value="LysM_dom_sf"/>
</dbReference>
<dbReference type="SUPFAM" id="SSF55166">
    <property type="entry name" value="Hedgehog/DD-peptidase"/>
    <property type="match status" value="1"/>
</dbReference>
<evidence type="ECO:0000313" key="3">
    <source>
        <dbReference type="Proteomes" id="UP001296943"/>
    </source>
</evidence>
<gene>
    <name evidence="2" type="ORF">JOC48_001607</name>
</gene>
<dbReference type="InterPro" id="IPR036365">
    <property type="entry name" value="PGBD-like_sf"/>
</dbReference>
<dbReference type="SUPFAM" id="SSF54106">
    <property type="entry name" value="LysM domain"/>
    <property type="match status" value="2"/>
</dbReference>
<dbReference type="EMBL" id="JAFBDR010000007">
    <property type="protein sequence ID" value="MBM7571124.1"/>
    <property type="molecule type" value="Genomic_DNA"/>
</dbReference>
<dbReference type="Pfam" id="PF01471">
    <property type="entry name" value="PG_binding_1"/>
    <property type="match status" value="1"/>
</dbReference>
<dbReference type="InterPro" id="IPR003709">
    <property type="entry name" value="VanY-like_core_dom"/>
</dbReference>
<dbReference type="PANTHER" id="PTHR34385">
    <property type="entry name" value="D-ALANYL-D-ALANINE CARBOXYPEPTIDASE"/>
    <property type="match status" value="1"/>
</dbReference>
<dbReference type="Pfam" id="PF01476">
    <property type="entry name" value="LysM"/>
    <property type="match status" value="2"/>
</dbReference>
<dbReference type="Gene3D" id="1.10.101.10">
    <property type="entry name" value="PGBD-like superfamily/PGBD"/>
    <property type="match status" value="1"/>
</dbReference>
<evidence type="ECO:0000259" key="1">
    <source>
        <dbReference type="PROSITE" id="PS51782"/>
    </source>
</evidence>
<dbReference type="InterPro" id="IPR018392">
    <property type="entry name" value="LysM"/>
</dbReference>
<dbReference type="CDD" id="cd14852">
    <property type="entry name" value="LD-carboxypeptidase"/>
    <property type="match status" value="1"/>
</dbReference>
<dbReference type="Gene3D" id="3.30.1380.10">
    <property type="match status" value="1"/>
</dbReference>
<comment type="caution">
    <text evidence="2">The sequence shown here is derived from an EMBL/GenBank/DDBJ whole genome shotgun (WGS) entry which is preliminary data.</text>
</comment>
<dbReference type="CDD" id="cd00118">
    <property type="entry name" value="LysM"/>
    <property type="match status" value="2"/>
</dbReference>
<organism evidence="2 3">
    <name type="scientific">Aquibacillus albus</name>
    <dbReference type="NCBI Taxonomy" id="1168171"/>
    <lineage>
        <taxon>Bacteria</taxon>
        <taxon>Bacillati</taxon>
        <taxon>Bacillota</taxon>
        <taxon>Bacilli</taxon>
        <taxon>Bacillales</taxon>
        <taxon>Bacillaceae</taxon>
        <taxon>Aquibacillus</taxon>
    </lineage>
</organism>
<dbReference type="SUPFAM" id="SSF47090">
    <property type="entry name" value="PGBD-like"/>
    <property type="match status" value="1"/>
</dbReference>
<dbReference type="InterPro" id="IPR002477">
    <property type="entry name" value="Peptidoglycan-bd-like"/>
</dbReference>
<dbReference type="InterPro" id="IPR058193">
    <property type="entry name" value="VanY/YodJ_core_dom"/>
</dbReference>
<dbReference type="PANTHER" id="PTHR34385:SF1">
    <property type="entry name" value="PEPTIDOGLYCAN L-ALANYL-D-GLUTAMATE ENDOPEPTIDASE CWLK"/>
    <property type="match status" value="1"/>
</dbReference>
<sequence length="426" mass="48379">MKIGLQKIVKCLVVLLVLVNINILNEDKVSAENSDINEVQLYSMYHVNPGDTLYLIAQKFDTSIEELMRVNHLKNSLLMVGQPLKIPNEKGRYYLVQPNDTLYLIAGWFNLSVSQLKLVNKLTSNNIFVGQTLYIPDRETVAIINQLPIGLYKNGADNRNIQLVQQALNHYGYALSEDGIYGWRTTKAIKDFQSQHGTLVNDGVYGPNTKKVLQQEILTDKYIVSNPNDTLVLVNKEYGLPKDYVPNNLVVPNVKFLFNEYHPKKLMRKVAADALELLFNQAQREGIQLFAVSGYRSFERQHWIFSSKAMDIGMWQANTLSAKAGESEHQTGLTMDVTSESANFQLTQGFGGTREGKWLEKNAAKFGFIIHYLKGKEHITGYEYEPWHIRYVGSRAAQQMMSNDITLEEYLGKVGTIDTRQSCLIP</sequence>
<dbReference type="Gene3D" id="3.10.350.10">
    <property type="entry name" value="LysM domain"/>
    <property type="match status" value="2"/>
</dbReference>
<feature type="domain" description="LysM" evidence="1">
    <location>
        <begin position="92"/>
        <end position="135"/>
    </location>
</feature>
<protein>
    <submittedName>
        <fullName evidence="2">LAS superfamily LD-carboxypeptidase LdcB/LysM repeat protein</fullName>
    </submittedName>
</protein>
<dbReference type="InterPro" id="IPR036366">
    <property type="entry name" value="PGBDSf"/>
</dbReference>
<evidence type="ECO:0000313" key="2">
    <source>
        <dbReference type="EMBL" id="MBM7571124.1"/>
    </source>
</evidence>
<dbReference type="SMART" id="SM00257">
    <property type="entry name" value="LysM"/>
    <property type="match status" value="2"/>
</dbReference>
<dbReference type="InterPro" id="IPR009045">
    <property type="entry name" value="Zn_M74/Hedgehog-like"/>
</dbReference>
<reference evidence="2 3" key="1">
    <citation type="submission" date="2021-01" db="EMBL/GenBank/DDBJ databases">
        <title>Genomic Encyclopedia of Type Strains, Phase IV (KMG-IV): sequencing the most valuable type-strain genomes for metagenomic binning, comparative biology and taxonomic classification.</title>
        <authorList>
            <person name="Goeker M."/>
        </authorList>
    </citation>
    <scope>NUCLEOTIDE SEQUENCE [LARGE SCALE GENOMIC DNA]</scope>
    <source>
        <strain evidence="2 3">DSM 23711</strain>
    </source>
</reference>
<keyword evidence="3" id="KW-1185">Reference proteome</keyword>